<dbReference type="Ensembl" id="ENSMALT00000028935.1">
    <property type="protein sequence ID" value="ENSMALP00000028417.1"/>
    <property type="gene ID" value="ENSMALG00000019679.1"/>
</dbReference>
<proteinExistence type="predicted"/>
<feature type="region of interest" description="Disordered" evidence="1">
    <location>
        <begin position="1749"/>
        <end position="1779"/>
    </location>
</feature>
<feature type="compositionally biased region" description="Basic and acidic residues" evidence="1">
    <location>
        <begin position="1833"/>
        <end position="1850"/>
    </location>
</feature>
<feature type="region of interest" description="Disordered" evidence="1">
    <location>
        <begin position="1228"/>
        <end position="1247"/>
    </location>
</feature>
<dbReference type="PANTHER" id="PTHR22948:SF15">
    <property type="entry name" value="TUDOR DOMAIN-CONTAINING PROTEIN 6"/>
    <property type="match status" value="1"/>
</dbReference>
<feature type="domain" description="Tudor" evidence="2">
    <location>
        <begin position="979"/>
        <end position="1035"/>
    </location>
</feature>
<reference evidence="3" key="2">
    <citation type="submission" date="2025-09" db="UniProtKB">
        <authorList>
            <consortium name="Ensembl"/>
        </authorList>
    </citation>
    <scope>IDENTIFICATION</scope>
</reference>
<dbReference type="GeneID" id="109952868"/>
<keyword evidence="4" id="KW-1185">Reference proteome</keyword>
<feature type="region of interest" description="Disordered" evidence="1">
    <location>
        <begin position="1827"/>
        <end position="1857"/>
    </location>
</feature>
<evidence type="ECO:0000313" key="3">
    <source>
        <dbReference type="Ensembl" id="ENSMALP00000028417.1"/>
    </source>
</evidence>
<feature type="domain" description="Tudor" evidence="2">
    <location>
        <begin position="765"/>
        <end position="824"/>
    </location>
</feature>
<dbReference type="SMART" id="SM00333">
    <property type="entry name" value="TUDOR"/>
    <property type="match status" value="7"/>
</dbReference>
<dbReference type="InterPro" id="IPR050621">
    <property type="entry name" value="Tudor_domain_containing"/>
</dbReference>
<feature type="domain" description="Tudor" evidence="2">
    <location>
        <begin position="525"/>
        <end position="582"/>
    </location>
</feature>
<dbReference type="SUPFAM" id="SSF63748">
    <property type="entry name" value="Tudor/PWWP/MBT"/>
    <property type="match status" value="7"/>
</dbReference>
<dbReference type="STRING" id="43700.ENSMALP00000028417"/>
<evidence type="ECO:0000256" key="1">
    <source>
        <dbReference type="SAM" id="MobiDB-lite"/>
    </source>
</evidence>
<dbReference type="PROSITE" id="PS50304">
    <property type="entry name" value="TUDOR"/>
    <property type="match status" value="6"/>
</dbReference>
<dbReference type="Proteomes" id="UP000261600">
    <property type="component" value="Unplaced"/>
</dbReference>
<feature type="domain" description="Tudor" evidence="2">
    <location>
        <begin position="1540"/>
        <end position="1598"/>
    </location>
</feature>
<feature type="compositionally biased region" description="Basic and acidic residues" evidence="1">
    <location>
        <begin position="1237"/>
        <end position="1247"/>
    </location>
</feature>
<dbReference type="FunFam" id="2.30.30.140:FF:000018">
    <property type="entry name" value="Serine/threonine-protein kinase 31"/>
    <property type="match status" value="1"/>
</dbReference>
<dbReference type="InterPro" id="IPR035437">
    <property type="entry name" value="SNase_OB-fold_sf"/>
</dbReference>
<dbReference type="RefSeq" id="XP_020443824.1">
    <property type="nucleotide sequence ID" value="XM_020588168.1"/>
</dbReference>
<feature type="region of interest" description="Disordered" evidence="1">
    <location>
        <begin position="1197"/>
        <end position="1217"/>
    </location>
</feature>
<dbReference type="PANTHER" id="PTHR22948">
    <property type="entry name" value="TUDOR DOMAIN CONTAINING PROTEIN"/>
    <property type="match status" value="1"/>
</dbReference>
<dbReference type="OrthoDB" id="9989103at2759"/>
<dbReference type="Pfam" id="PF00567">
    <property type="entry name" value="TUDOR"/>
    <property type="match status" value="7"/>
</dbReference>
<reference evidence="3" key="1">
    <citation type="submission" date="2025-08" db="UniProtKB">
        <authorList>
            <consortium name="Ensembl"/>
        </authorList>
    </citation>
    <scope>IDENTIFICATION</scope>
</reference>
<evidence type="ECO:0000313" key="4">
    <source>
        <dbReference type="Proteomes" id="UP000261600"/>
    </source>
</evidence>
<protein>
    <recommendedName>
        <fullName evidence="2">Tudor domain-containing protein</fullName>
    </recommendedName>
</protein>
<evidence type="ECO:0000259" key="2">
    <source>
        <dbReference type="PROSITE" id="PS50304"/>
    </source>
</evidence>
<dbReference type="Gene3D" id="2.40.50.90">
    <property type="match status" value="7"/>
</dbReference>
<dbReference type="Gene3D" id="2.30.30.140">
    <property type="match status" value="6"/>
</dbReference>
<name>A0A3Q3R7P0_MONAL</name>
<sequence>MSSVIGLPAQGSHITILITRVNLHPLCVLVEFWGNFRPEQTAEYECLAKDIQSPGNAFQEFEGTPGDQCLVQIDGTWHRSRIVSKNGSKYSMYLIDKGMTSSTTTNKLAWGKKAHFHLLPEVEFCVLANVLPLSPENRWSPVALEFLRSFTGKSVKAHVQDVLVPHRTLLLHIPCISKQMYEMGFAKKLSPDMFHDFVHISLLSPSGAEVSTETQLSMREVEQLHKQVLFMYPELPAGAMETVIVTEVTNPQQIFCQLKVFSLELRKLSEQLTQCCEGRMASCTVGPEMVGFPCAAKGNDGRWYRSVLQKVFPTNKVVEVLNVDYGTKQFVHVKNIRPLAGEFFRMPVVTYLCSLHGIIDKGVGWKASQIDNLRTLLLCKTVIAKFEYRSISEGVYYVTLYGHENTNLNILFGAKESSLLQCETSLVDYALCSTAYGHRHPNEQERIQRKMLTPGKTGEEKEGNGVLDEFPAEELPLNSSHMAIVQHVSNPSEFWIQTQNYAIELEEVMDSINHLYEDSDDLVRNPNVGLYCAAKAKDGDFYRATVSEVGEMQIKVFFVDYGITEVVDRLNIRILPEKLKMLPRLALKCTLAGVRPKDASWSQGASEFFIKAVTDKELNIHVIAKHDGSYVVQLTDPKAKGESDLSTLMCNANLAERAETHTQPKAKMTMHPAILSLAEHPDARISGVYRNSGISFQTQNTHGPPSNENNPTFKEFRVPIGSFLDVNVSCIISPNDFWCQLVQNAGHLQLLMHDIQAHYEGSEFQAFAGTACVARHPDNKMWYRTLVLKKHETPHVDVLFVDYGQTKTVSLYDLRKICPDLLTLPGQAFRCSLINPLNPLSVTNEWHEEALARFHNFVKSATSNFVILKCTIYAVMYSEQKHVYNVVDLETPFESVSNSMVNLVQSTPPKRASGPSFHLDTYCYSTHNVKTGTEEQVTVTCVNSVSHFFCQLERNADILKDLKIKVSDLCHQIQNVILPTVFGTLCFAKYTDGQWYRGQIKATKPAILVHFVDYGDTIEVDKSDLLPVPREASDIMSVPVQAVVCSLSDVPASVSSEVNSWFETCATERKFRALVVAREPDGKLLVELYHRNTQINSKIKKVFPIEMYTEERVVYQRQKSLEASAKHAQKIPKASPKQATEMEVCVKKSSVSVLKPAHRVKDELKFADLNLQSVPKPLHHICENLQKGKPSPFEMYRPPHQRTQSGSEPTGALVTPRENLTTDAEQLINSRSLGPESQKESNAEKLPKLADLPSKSITVGMKADVYISHCNSPLSFYVQLVKEEGEILSISESLNDSRSTPKTSGFKDVHPGDVVQAEFEDDSSWYRAVVREIHTSTMALVEFVDFGNTAMMPISKIWSLPKSLLQLPVYSMHCMLSSAAALAKEEVLDPEVVSTFKEDIGGNGEKVLKCTFVRKSGSVWEVSLEDGDVHVMCRVPTRCSNDGSEIVSEKLEQVGEEPVQNSDIGQLLENSAELPLNLCSLHYYQQEFLEGQQLEAYITSINDVQNIWCQCADSEELDKITLTVSDIGTAADHKCVDPGFLSPGSPCIALFSDDHLWYRAKVIDKDGDSLSVLFVDYGNKSQVNIRDVREMAPDLVETPPQAFLCKLEGFDSSCGYWDSGAVDELYTLTADKLLQLTITRVARDEEKIKCFVQMQCDGHVINEVMKTWWKSSTTENTPDAVRLMTSYEIPLQCDSAVEEAALPEDQLEYLESQEMDTAVTHIHPLIDPSEEQLSDEVFDLHTANEVKLAGSPKTRKPPEDSVHLQSFAESPKEEREQNLSEYDMAVGSQESVSTEVLNIVPAMVINRTKPKEILSCDSVIEETMPSPLNKVDQGCDKNVSETDKGSEEKGASVMDTIGPDDLNSLLDENFNKATDKSEFATTDLDSSVEEMNIGGSFDMVCSAPSKDSIDSEIVLVRDSSPTRVATPQMIQAKLLPSPVIPAQQLSDASREQEIEAGDGIPQEALPCVTSHIKIDLMTEEETLAHHEVHSIGEINMEKYKQVIFGTSSSAFIQKHALLADIDTAASKPRACTVPPPDMDEEVACFVEEACLTDVCTVSNEPSDNVNVTSAREVCLSRMTAEQMVQSKSFESPENEMEFGDPSVQTEAIPNKGNSMTEVEEGACLTEIYRDPLQEAGTVDSEQLVHTPPKQKEDCDGSVYSEEMLFSTGDGF</sequence>
<accession>A0A3Q3R7P0</accession>
<organism evidence="3 4">
    <name type="scientific">Monopterus albus</name>
    <name type="common">Swamp eel</name>
    <dbReference type="NCBI Taxonomy" id="43700"/>
    <lineage>
        <taxon>Eukaryota</taxon>
        <taxon>Metazoa</taxon>
        <taxon>Chordata</taxon>
        <taxon>Craniata</taxon>
        <taxon>Vertebrata</taxon>
        <taxon>Euteleostomi</taxon>
        <taxon>Actinopterygii</taxon>
        <taxon>Neopterygii</taxon>
        <taxon>Teleostei</taxon>
        <taxon>Neoteleostei</taxon>
        <taxon>Acanthomorphata</taxon>
        <taxon>Anabantaria</taxon>
        <taxon>Synbranchiformes</taxon>
        <taxon>Synbranchidae</taxon>
        <taxon>Monopterus</taxon>
    </lineage>
</organism>
<dbReference type="KEGG" id="malb:109952868"/>
<feature type="domain" description="Tudor" evidence="2">
    <location>
        <begin position="1308"/>
        <end position="1367"/>
    </location>
</feature>
<feature type="domain" description="Tudor" evidence="2">
    <location>
        <begin position="287"/>
        <end position="346"/>
    </location>
</feature>
<dbReference type="InterPro" id="IPR002999">
    <property type="entry name" value="Tudor"/>
</dbReference>
<dbReference type="CTD" id="565665"/>